<dbReference type="OrthoDB" id="9806824at2"/>
<organism evidence="14 15">
    <name type="scientific">Aeoliella mucimassa</name>
    <dbReference type="NCBI Taxonomy" id="2527972"/>
    <lineage>
        <taxon>Bacteria</taxon>
        <taxon>Pseudomonadati</taxon>
        <taxon>Planctomycetota</taxon>
        <taxon>Planctomycetia</taxon>
        <taxon>Pirellulales</taxon>
        <taxon>Lacipirellulaceae</taxon>
        <taxon>Aeoliella</taxon>
    </lineage>
</organism>
<dbReference type="PANTHER" id="PTHR43867">
    <property type="entry name" value="CELLULOSE SYNTHASE CATALYTIC SUBUNIT A [UDP-FORMING]"/>
    <property type="match status" value="1"/>
</dbReference>
<sequence length="668" mass="74384">MSRWKILFARLGLITVALLLAAAVSSVVVPGMTIDGVTLADVLAGTLLFVLTGWLAFWCGLACLGFALTVADRLKWRRLHQTDESTADTPNCMTAILMPVYNEDPEFVFAGLSAMRESLAEAGLTDHFHFYVLSDSTDPDKWIAEEAHLQQLERSSNLPRVFYRHRPKNACRKAGNIADFCQRWGSAYRYMVVLDADSLMEARTLDEMVRRMEADRRLGILQTPPLPLGSGSLLSRSQQFIARLCGPILSVGLAWVSGDGGNYWGHNAIIRIDAFTRYCGLSELPGKKPLGGEILSHDFVEAALMRRAGYKVQLAADLAGSYEQSPTTLTTYTQRDQRWCQGNLQHTRLIVSKNIPVENRFHFLTGVMAYGSSPLLVMFLLLSPLAFLHAGSTSPVSGWVSASLFGLVLLLLFLPRMLSYTLAVTNKRLRTGFGGPILLALSTVAELALSVLMAPIMMTFHSLFVWSTLRDRSVEWNSQDRSSDGLSWGAAWSTHWWQTALGLATLSLSLWLSPMLALWLLPITVGLTLAVPLSVLVSSQKFGERVKRWGLLTVPEERHRPAIVRRFHRYQCLAELQPAGPLEFTDFLRNARAVTEHRHLLESTAAEQIAPAEVERRVRQWLSSPYDYELSREEKWAILSDPDLLEVCHVGAWSHTAPRAKPLAAASV</sequence>
<evidence type="ECO:0000256" key="5">
    <source>
        <dbReference type="ARBA" id="ARBA00022475"/>
    </source>
</evidence>
<dbReference type="PANTHER" id="PTHR43867:SF5">
    <property type="entry name" value="GLUCANS BIOSYNTHESIS GLUCOSYLTRANSFERASE H"/>
    <property type="match status" value="1"/>
</dbReference>
<name>A0A518AJG1_9BACT</name>
<dbReference type="EMBL" id="CP036278">
    <property type="protein sequence ID" value="QDU54873.1"/>
    <property type="molecule type" value="Genomic_DNA"/>
</dbReference>
<dbReference type="AlphaFoldDB" id="A0A518AJG1"/>
<feature type="transmembrane region" description="Helical" evidence="12">
    <location>
        <begin position="516"/>
        <end position="538"/>
    </location>
</feature>
<evidence type="ECO:0000256" key="8">
    <source>
        <dbReference type="ARBA" id="ARBA00022679"/>
    </source>
</evidence>
<feature type="domain" description="Glycosyltransferase 2-like" evidence="13">
    <location>
        <begin position="192"/>
        <end position="412"/>
    </location>
</feature>
<keyword evidence="9 12" id="KW-0812">Transmembrane</keyword>
<keyword evidence="11 12" id="KW-0472">Membrane</keyword>
<keyword evidence="7 14" id="KW-0328">Glycosyltransferase</keyword>
<evidence type="ECO:0000256" key="7">
    <source>
        <dbReference type="ARBA" id="ARBA00022676"/>
    </source>
</evidence>
<evidence type="ECO:0000256" key="3">
    <source>
        <dbReference type="ARBA" id="ARBA00009337"/>
    </source>
</evidence>
<evidence type="ECO:0000313" key="14">
    <source>
        <dbReference type="EMBL" id="QDU54873.1"/>
    </source>
</evidence>
<dbReference type="RefSeq" id="WP_145245805.1">
    <property type="nucleotide sequence ID" value="NZ_CP036278.1"/>
</dbReference>
<dbReference type="InterPro" id="IPR029044">
    <property type="entry name" value="Nucleotide-diphossugar_trans"/>
</dbReference>
<dbReference type="GO" id="GO:0016758">
    <property type="term" value="F:hexosyltransferase activity"/>
    <property type="evidence" value="ECO:0007669"/>
    <property type="project" value="TreeGrafter"/>
</dbReference>
<comment type="subcellular location">
    <subcellularLocation>
        <location evidence="1">Cell inner membrane</location>
        <topology evidence="1">Multi-pass membrane protein</topology>
    </subcellularLocation>
</comment>
<evidence type="ECO:0000256" key="6">
    <source>
        <dbReference type="ARBA" id="ARBA00022519"/>
    </source>
</evidence>
<evidence type="ECO:0000256" key="4">
    <source>
        <dbReference type="ARBA" id="ARBA00020585"/>
    </source>
</evidence>
<protein>
    <recommendedName>
        <fullName evidence="4">Glucans biosynthesis glucosyltransferase H</fullName>
    </recommendedName>
</protein>
<dbReference type="SUPFAM" id="SSF53448">
    <property type="entry name" value="Nucleotide-diphospho-sugar transferases"/>
    <property type="match status" value="1"/>
</dbReference>
<dbReference type="Gene3D" id="3.90.550.10">
    <property type="entry name" value="Spore Coat Polysaccharide Biosynthesis Protein SpsA, Chain A"/>
    <property type="match status" value="1"/>
</dbReference>
<dbReference type="Proteomes" id="UP000315750">
    <property type="component" value="Chromosome"/>
</dbReference>
<dbReference type="NCBIfam" id="NF003962">
    <property type="entry name" value="PRK05454.2-5"/>
    <property type="match status" value="1"/>
</dbReference>
<dbReference type="GO" id="GO:0005886">
    <property type="term" value="C:plasma membrane"/>
    <property type="evidence" value="ECO:0007669"/>
    <property type="project" value="UniProtKB-SubCell"/>
</dbReference>
<keyword evidence="10 12" id="KW-1133">Transmembrane helix</keyword>
<dbReference type="InterPro" id="IPR050321">
    <property type="entry name" value="Glycosyltr_2/OpgH_subfam"/>
</dbReference>
<evidence type="ECO:0000256" key="2">
    <source>
        <dbReference type="ARBA" id="ARBA00005001"/>
    </source>
</evidence>
<evidence type="ECO:0000256" key="12">
    <source>
        <dbReference type="SAM" id="Phobius"/>
    </source>
</evidence>
<evidence type="ECO:0000256" key="1">
    <source>
        <dbReference type="ARBA" id="ARBA00004429"/>
    </source>
</evidence>
<dbReference type="CDD" id="cd04191">
    <property type="entry name" value="Glucan_BSP_MdoH"/>
    <property type="match status" value="1"/>
</dbReference>
<dbReference type="KEGG" id="amuc:Pan181_10570"/>
<keyword evidence="15" id="KW-1185">Reference proteome</keyword>
<feature type="transmembrane region" description="Helical" evidence="12">
    <location>
        <begin position="435"/>
        <end position="458"/>
    </location>
</feature>
<reference evidence="14 15" key="1">
    <citation type="submission" date="2019-02" db="EMBL/GenBank/DDBJ databases">
        <title>Deep-cultivation of Planctomycetes and their phenomic and genomic characterization uncovers novel biology.</title>
        <authorList>
            <person name="Wiegand S."/>
            <person name="Jogler M."/>
            <person name="Boedeker C."/>
            <person name="Pinto D."/>
            <person name="Vollmers J."/>
            <person name="Rivas-Marin E."/>
            <person name="Kohn T."/>
            <person name="Peeters S.H."/>
            <person name="Heuer A."/>
            <person name="Rast P."/>
            <person name="Oberbeckmann S."/>
            <person name="Bunk B."/>
            <person name="Jeske O."/>
            <person name="Meyerdierks A."/>
            <person name="Storesund J.E."/>
            <person name="Kallscheuer N."/>
            <person name="Luecker S."/>
            <person name="Lage O.M."/>
            <person name="Pohl T."/>
            <person name="Merkel B.J."/>
            <person name="Hornburger P."/>
            <person name="Mueller R.-W."/>
            <person name="Bruemmer F."/>
            <person name="Labrenz M."/>
            <person name="Spormann A.M."/>
            <person name="Op den Camp H."/>
            <person name="Overmann J."/>
            <person name="Amann R."/>
            <person name="Jetten M.S.M."/>
            <person name="Mascher T."/>
            <person name="Medema M.H."/>
            <person name="Devos D.P."/>
            <person name="Kaster A.-K."/>
            <person name="Ovreas L."/>
            <person name="Rohde M."/>
            <person name="Galperin M.Y."/>
            <person name="Jogler C."/>
        </authorList>
    </citation>
    <scope>NUCLEOTIDE SEQUENCE [LARGE SCALE GENOMIC DNA]</scope>
    <source>
        <strain evidence="14 15">Pan181</strain>
    </source>
</reference>
<gene>
    <name evidence="14" type="primary">mdoH</name>
    <name evidence="14" type="ORF">Pan181_10570</name>
</gene>
<dbReference type="InterPro" id="IPR001173">
    <property type="entry name" value="Glyco_trans_2-like"/>
</dbReference>
<evidence type="ECO:0000256" key="9">
    <source>
        <dbReference type="ARBA" id="ARBA00022692"/>
    </source>
</evidence>
<evidence type="ECO:0000256" key="10">
    <source>
        <dbReference type="ARBA" id="ARBA00022989"/>
    </source>
</evidence>
<keyword evidence="5" id="KW-1003">Cell membrane</keyword>
<keyword evidence="8 14" id="KW-0808">Transferase</keyword>
<dbReference type="Pfam" id="PF13632">
    <property type="entry name" value="Glyco_trans_2_3"/>
    <property type="match status" value="1"/>
</dbReference>
<feature type="transmembrane region" description="Helical" evidence="12">
    <location>
        <begin position="367"/>
        <end position="390"/>
    </location>
</feature>
<proteinExistence type="inferred from homology"/>
<feature type="transmembrane region" description="Helical" evidence="12">
    <location>
        <begin position="42"/>
        <end position="71"/>
    </location>
</feature>
<keyword evidence="6" id="KW-0997">Cell inner membrane</keyword>
<evidence type="ECO:0000313" key="15">
    <source>
        <dbReference type="Proteomes" id="UP000315750"/>
    </source>
</evidence>
<dbReference type="NCBIfam" id="NF003958">
    <property type="entry name" value="PRK05454.2-1"/>
    <property type="match status" value="1"/>
</dbReference>
<evidence type="ECO:0000259" key="13">
    <source>
        <dbReference type="Pfam" id="PF13632"/>
    </source>
</evidence>
<evidence type="ECO:0000256" key="11">
    <source>
        <dbReference type="ARBA" id="ARBA00023136"/>
    </source>
</evidence>
<accession>A0A518AJG1</accession>
<comment type="pathway">
    <text evidence="2">Glycan metabolism; osmoregulated periplasmic glucan (OPG) biosynthesis.</text>
</comment>
<feature type="transmembrane region" description="Helical" evidence="12">
    <location>
        <begin position="396"/>
        <end position="414"/>
    </location>
</feature>
<comment type="similarity">
    <text evidence="3">Belongs to the glycosyltransferase 2 family. OpgH subfamily.</text>
</comment>